<accession>A0A383F629</accession>
<gene>
    <name evidence="1" type="ORF">METZ01_LOCUS516682</name>
</gene>
<proteinExistence type="predicted"/>
<reference evidence="1" key="1">
    <citation type="submission" date="2018-05" db="EMBL/GenBank/DDBJ databases">
        <authorList>
            <person name="Lanie J.A."/>
            <person name="Ng W.-L."/>
            <person name="Kazmierczak K.M."/>
            <person name="Andrzejewski T.M."/>
            <person name="Davidsen T.M."/>
            <person name="Wayne K.J."/>
            <person name="Tettelin H."/>
            <person name="Glass J.I."/>
            <person name="Rusch D."/>
            <person name="Podicherti R."/>
            <person name="Tsui H.-C.T."/>
            <person name="Winkler M.E."/>
        </authorList>
    </citation>
    <scope>NUCLEOTIDE SEQUENCE</scope>
</reference>
<evidence type="ECO:0000313" key="1">
    <source>
        <dbReference type="EMBL" id="SVE63828.1"/>
    </source>
</evidence>
<dbReference type="EMBL" id="UINC01231337">
    <property type="protein sequence ID" value="SVE63828.1"/>
    <property type="molecule type" value="Genomic_DNA"/>
</dbReference>
<sequence length="27" mass="3212">LQVFNRWGGLIHDQSLNQSVFINQSYF</sequence>
<protein>
    <submittedName>
        <fullName evidence="1">Uncharacterized protein</fullName>
    </submittedName>
</protein>
<organism evidence="1">
    <name type="scientific">marine metagenome</name>
    <dbReference type="NCBI Taxonomy" id="408172"/>
    <lineage>
        <taxon>unclassified sequences</taxon>
        <taxon>metagenomes</taxon>
        <taxon>ecological metagenomes</taxon>
    </lineage>
</organism>
<feature type="non-terminal residue" evidence="1">
    <location>
        <position position="1"/>
    </location>
</feature>
<dbReference type="AlphaFoldDB" id="A0A383F629"/>
<name>A0A383F629_9ZZZZ</name>